<gene>
    <name evidence="3" type="ORF">FRX97_09015</name>
</gene>
<dbReference type="RefSeq" id="WP_147014884.1">
    <property type="nucleotide sequence ID" value="NZ_VORB01000007.1"/>
</dbReference>
<comment type="caution">
    <text evidence="3">The sequence shown here is derived from an EMBL/GenBank/DDBJ whole genome shotgun (WGS) entry which is preliminary data.</text>
</comment>
<proteinExistence type="predicted"/>
<evidence type="ECO:0000313" key="4">
    <source>
        <dbReference type="Proteomes" id="UP000321168"/>
    </source>
</evidence>
<dbReference type="OrthoDB" id="758464at2"/>
<protein>
    <submittedName>
        <fullName evidence="3">Uncharacterized protein</fullName>
    </submittedName>
</protein>
<dbReference type="Proteomes" id="UP000321168">
    <property type="component" value="Unassembled WGS sequence"/>
</dbReference>
<keyword evidence="2" id="KW-0732">Signal</keyword>
<feature type="signal peptide" evidence="2">
    <location>
        <begin position="1"/>
        <end position="21"/>
    </location>
</feature>
<feature type="chain" id="PRO_5022940561" evidence="2">
    <location>
        <begin position="22"/>
        <end position="273"/>
    </location>
</feature>
<evidence type="ECO:0000313" key="3">
    <source>
        <dbReference type="EMBL" id="TXC78462.1"/>
    </source>
</evidence>
<keyword evidence="4" id="KW-1185">Reference proteome</keyword>
<feature type="region of interest" description="Disordered" evidence="1">
    <location>
        <begin position="251"/>
        <end position="273"/>
    </location>
</feature>
<organism evidence="3 4">
    <name type="scientific">Luteibaculum oceani</name>
    <dbReference type="NCBI Taxonomy" id="1294296"/>
    <lineage>
        <taxon>Bacteria</taxon>
        <taxon>Pseudomonadati</taxon>
        <taxon>Bacteroidota</taxon>
        <taxon>Flavobacteriia</taxon>
        <taxon>Flavobacteriales</taxon>
        <taxon>Luteibaculaceae</taxon>
        <taxon>Luteibaculum</taxon>
    </lineage>
</organism>
<evidence type="ECO:0000256" key="1">
    <source>
        <dbReference type="SAM" id="MobiDB-lite"/>
    </source>
</evidence>
<dbReference type="EMBL" id="VORB01000007">
    <property type="protein sequence ID" value="TXC78462.1"/>
    <property type="molecule type" value="Genomic_DNA"/>
</dbReference>
<name>A0A5C6UYG8_9FLAO</name>
<accession>A0A5C6UYG8</accession>
<feature type="compositionally biased region" description="Basic and acidic residues" evidence="1">
    <location>
        <begin position="251"/>
        <end position="263"/>
    </location>
</feature>
<reference evidence="3 4" key="1">
    <citation type="submission" date="2019-08" db="EMBL/GenBank/DDBJ databases">
        <title>Genome of Luteibaculum oceani JCM 18817.</title>
        <authorList>
            <person name="Bowman J.P."/>
        </authorList>
    </citation>
    <scope>NUCLEOTIDE SEQUENCE [LARGE SCALE GENOMIC DNA]</scope>
    <source>
        <strain evidence="3 4">JCM 18817</strain>
    </source>
</reference>
<sequence length="273" mass="32143">MHFKTLLAILFSLGLVSSSFAKEYENLIQYRAQTGKTELSRKDWLEKDRKNNTKQWKESCLFNFSYAGGNKEYRTMEERLDFYEWVAEYLENKGHEIDWPEATEELSRYMLKTQRPAFDSDIQLFCRATHKVVFDTAFTLLQEVKNMQQPLKGEAAKEWDKKMFFFEHSEIYQPLLVKMDNQSVTKLNKIMHRKGFAAFSIPIELKLKGQVENLNDRLYWAENKLLPFATGTALSAKELKNKEKLKKKELKMQEKQNGKEEISKPVIIATPEN</sequence>
<evidence type="ECO:0000256" key="2">
    <source>
        <dbReference type="SAM" id="SignalP"/>
    </source>
</evidence>
<dbReference type="AlphaFoldDB" id="A0A5C6UYG8"/>